<dbReference type="AlphaFoldDB" id="A0A517PJ38"/>
<gene>
    <name evidence="6" type="primary">mucD_1</name>
    <name evidence="6" type="ORF">HG66A1_10960</name>
</gene>
<keyword evidence="7" id="KW-1185">Reference proteome</keyword>
<reference evidence="6 7" key="1">
    <citation type="submission" date="2019-02" db="EMBL/GenBank/DDBJ databases">
        <title>Deep-cultivation of Planctomycetes and their phenomic and genomic characterization uncovers novel biology.</title>
        <authorList>
            <person name="Wiegand S."/>
            <person name="Jogler M."/>
            <person name="Boedeker C."/>
            <person name="Pinto D."/>
            <person name="Vollmers J."/>
            <person name="Rivas-Marin E."/>
            <person name="Kohn T."/>
            <person name="Peeters S.H."/>
            <person name="Heuer A."/>
            <person name="Rast P."/>
            <person name="Oberbeckmann S."/>
            <person name="Bunk B."/>
            <person name="Jeske O."/>
            <person name="Meyerdierks A."/>
            <person name="Storesund J.E."/>
            <person name="Kallscheuer N."/>
            <person name="Luecker S."/>
            <person name="Lage O.M."/>
            <person name="Pohl T."/>
            <person name="Merkel B.J."/>
            <person name="Hornburger P."/>
            <person name="Mueller R.-W."/>
            <person name="Bruemmer F."/>
            <person name="Labrenz M."/>
            <person name="Spormann A.M."/>
            <person name="Op den Camp H."/>
            <person name="Overmann J."/>
            <person name="Amann R."/>
            <person name="Jetten M.S.M."/>
            <person name="Mascher T."/>
            <person name="Medema M.H."/>
            <person name="Devos D.P."/>
            <person name="Kaster A.-K."/>
            <person name="Ovreas L."/>
            <person name="Rohde M."/>
            <person name="Galperin M.Y."/>
            <person name="Jogler C."/>
        </authorList>
    </citation>
    <scope>NUCLEOTIDE SEQUENCE [LARGE SCALE GENOMIC DNA]</scope>
    <source>
        <strain evidence="6 7">HG66A1</strain>
    </source>
</reference>
<dbReference type="RefSeq" id="WP_145181185.1">
    <property type="nucleotide sequence ID" value="NZ_CP036266.1"/>
</dbReference>
<dbReference type="PANTHER" id="PTHR22939">
    <property type="entry name" value="SERINE PROTEASE FAMILY S1C HTRA-RELATED"/>
    <property type="match status" value="1"/>
</dbReference>
<organism evidence="6 7">
    <name type="scientific">Gimesia chilikensis</name>
    <dbReference type="NCBI Taxonomy" id="2605989"/>
    <lineage>
        <taxon>Bacteria</taxon>
        <taxon>Pseudomonadati</taxon>
        <taxon>Planctomycetota</taxon>
        <taxon>Planctomycetia</taxon>
        <taxon>Planctomycetales</taxon>
        <taxon>Planctomycetaceae</taxon>
        <taxon>Gimesia</taxon>
    </lineage>
</organism>
<sequence length="665" mass="73164" precursor="true">MRRHLILSLLLFWTVCGLGNSPLPAQAPASDLESLEERAFKQAAALMNPSIVRIETVGGQDRVGKLITGTGPTSGVVVSRDGLIISSAFNFIGKPSSILVTLPDGRRFPAVVVATDHLRMLTLLKIEADNLPIPTAVPEKDLQVGMWSIALGRTFELDQPSISVGIVSALERIWGKAIQTDAKISPINYGGPLVDIQGRLMGILVPLSPGATGETAGVEWYDSGIGFAIPMSDVLKVIPRLNTGKDLHPGLLGITLSGKGDLSTEMNLDRVRYGSPAQEAGLKAGDTLIKLNDKPVGLHSEVKSVLMSLYAGDTVSLTVTREGAKEPLTFKATLTEKLVPFESGFLGILPVREAQNQTTTGVGVRYVIPDSAAEKAGVKAKDRILEFNQQKVTSAEMLAFLVNHLRPEDQASLLISRDEKPVKLDVKLQKTPDAVPAEIPTQAIPSRTAQENKTQNIKVGHYKEKLPGSDSSYWAYVPENYHPDYEYGLMVWIHPPGNTMESTIFNEWKSICEQRGIIIVGPTAEDVIRWNRNETEFVEAVVKSMQQRYDIDPTRIFLLSHADGADFAFDLAFKYRELFRGVAVTEGSLKSLPPETDPDYPLSLYFALNAHNPLNQLLQPRLDLIREMNYPTVFQLIKNDQQPGEYPEKPFLEEIGRWADSLDRI</sequence>
<evidence type="ECO:0000256" key="3">
    <source>
        <dbReference type="ARBA" id="ARBA00022801"/>
    </source>
</evidence>
<comment type="similarity">
    <text evidence="1">Belongs to the peptidase S1C family.</text>
</comment>
<name>A0A517PJ38_9PLAN</name>
<dbReference type="OrthoDB" id="248175at2"/>
<dbReference type="InterPro" id="IPR009003">
    <property type="entry name" value="Peptidase_S1_PA"/>
</dbReference>
<dbReference type="Pfam" id="PF13365">
    <property type="entry name" value="Trypsin_2"/>
    <property type="match status" value="1"/>
</dbReference>
<dbReference type="Pfam" id="PF13180">
    <property type="entry name" value="PDZ_2"/>
    <property type="match status" value="2"/>
</dbReference>
<dbReference type="Proteomes" id="UP000320421">
    <property type="component" value="Chromosome"/>
</dbReference>
<dbReference type="PROSITE" id="PS50106">
    <property type="entry name" value="PDZ"/>
    <property type="match status" value="2"/>
</dbReference>
<protein>
    <submittedName>
        <fullName evidence="6">Putative periplasmic serine endoprotease DegP-like</fullName>
        <ecNumber evidence="6">3.4.21.107</ecNumber>
    </submittedName>
</protein>
<dbReference type="Gene3D" id="3.40.50.1820">
    <property type="entry name" value="alpha/beta hydrolase"/>
    <property type="match status" value="1"/>
</dbReference>
<dbReference type="GO" id="GO:0006508">
    <property type="term" value="P:proteolysis"/>
    <property type="evidence" value="ECO:0007669"/>
    <property type="project" value="UniProtKB-KW"/>
</dbReference>
<feature type="domain" description="PDZ" evidence="5">
    <location>
        <begin position="235"/>
        <end position="323"/>
    </location>
</feature>
<dbReference type="PRINTS" id="PR00834">
    <property type="entry name" value="PROTEASES2C"/>
</dbReference>
<dbReference type="Gene3D" id="2.40.10.10">
    <property type="entry name" value="Trypsin-like serine proteases"/>
    <property type="match status" value="2"/>
</dbReference>
<evidence type="ECO:0000256" key="1">
    <source>
        <dbReference type="ARBA" id="ARBA00010541"/>
    </source>
</evidence>
<dbReference type="EMBL" id="CP036266">
    <property type="protein sequence ID" value="QDT19331.1"/>
    <property type="molecule type" value="Genomic_DNA"/>
</dbReference>
<dbReference type="EC" id="3.4.21.107" evidence="6"/>
<evidence type="ECO:0000256" key="4">
    <source>
        <dbReference type="SAM" id="SignalP"/>
    </source>
</evidence>
<dbReference type="InterPro" id="IPR001478">
    <property type="entry name" value="PDZ"/>
</dbReference>
<keyword evidence="4" id="KW-0732">Signal</keyword>
<keyword evidence="2 6" id="KW-0645">Protease</keyword>
<dbReference type="InterPro" id="IPR036034">
    <property type="entry name" value="PDZ_sf"/>
</dbReference>
<dbReference type="SUPFAM" id="SSF53474">
    <property type="entry name" value="alpha/beta-Hydrolases"/>
    <property type="match status" value="1"/>
</dbReference>
<dbReference type="GO" id="GO:0004252">
    <property type="term" value="F:serine-type endopeptidase activity"/>
    <property type="evidence" value="ECO:0007669"/>
    <property type="project" value="InterPro"/>
</dbReference>
<feature type="domain" description="PDZ" evidence="5">
    <location>
        <begin position="335"/>
        <end position="419"/>
    </location>
</feature>
<accession>A0A517PJ38</accession>
<proteinExistence type="inferred from homology"/>
<dbReference type="SUPFAM" id="SSF50156">
    <property type="entry name" value="PDZ domain-like"/>
    <property type="match status" value="2"/>
</dbReference>
<evidence type="ECO:0000313" key="7">
    <source>
        <dbReference type="Proteomes" id="UP000320421"/>
    </source>
</evidence>
<keyword evidence="3 6" id="KW-0378">Hydrolase</keyword>
<evidence type="ECO:0000313" key="6">
    <source>
        <dbReference type="EMBL" id="QDT19331.1"/>
    </source>
</evidence>
<dbReference type="InterPro" id="IPR029058">
    <property type="entry name" value="AB_hydrolase_fold"/>
</dbReference>
<dbReference type="SUPFAM" id="SSF50494">
    <property type="entry name" value="Trypsin-like serine proteases"/>
    <property type="match status" value="1"/>
</dbReference>
<dbReference type="SMART" id="SM00228">
    <property type="entry name" value="PDZ"/>
    <property type="match status" value="2"/>
</dbReference>
<dbReference type="InterPro" id="IPR043504">
    <property type="entry name" value="Peptidase_S1_PA_chymotrypsin"/>
</dbReference>
<dbReference type="Gene3D" id="2.30.42.10">
    <property type="match status" value="2"/>
</dbReference>
<feature type="signal peptide" evidence="4">
    <location>
        <begin position="1"/>
        <end position="27"/>
    </location>
</feature>
<evidence type="ECO:0000259" key="5">
    <source>
        <dbReference type="PROSITE" id="PS50106"/>
    </source>
</evidence>
<dbReference type="InterPro" id="IPR001940">
    <property type="entry name" value="Peptidase_S1C"/>
</dbReference>
<feature type="chain" id="PRO_5022129268" evidence="4">
    <location>
        <begin position="28"/>
        <end position="665"/>
    </location>
</feature>
<dbReference type="PANTHER" id="PTHR22939:SF129">
    <property type="entry name" value="SERINE PROTEASE HTRA2, MITOCHONDRIAL"/>
    <property type="match status" value="1"/>
</dbReference>
<evidence type="ECO:0000256" key="2">
    <source>
        <dbReference type="ARBA" id="ARBA00022670"/>
    </source>
</evidence>